<dbReference type="Gene3D" id="1.10.101.10">
    <property type="entry name" value="PGBD-like superfamily/PGBD"/>
    <property type="match status" value="6"/>
</dbReference>
<dbReference type="Pfam" id="PF01471">
    <property type="entry name" value="PG_binding_1"/>
    <property type="match status" value="6"/>
</dbReference>
<evidence type="ECO:0000256" key="8">
    <source>
        <dbReference type="ARBA" id="ARBA00022825"/>
    </source>
</evidence>
<keyword evidence="5 10" id="KW-0645">Protease</keyword>
<evidence type="ECO:0000313" key="15">
    <source>
        <dbReference type="Proteomes" id="UP001148125"/>
    </source>
</evidence>
<dbReference type="CDD" id="cd07477">
    <property type="entry name" value="Peptidases_S8_Subtilisin_subset"/>
    <property type="match status" value="1"/>
</dbReference>
<dbReference type="PROSITE" id="PS00136">
    <property type="entry name" value="SUBTILASE_ASP"/>
    <property type="match status" value="1"/>
</dbReference>
<dbReference type="InterPro" id="IPR037045">
    <property type="entry name" value="S8pro/Inhibitor_I9_sf"/>
</dbReference>
<comment type="caution">
    <text evidence="14">The sequence shown here is derived from an EMBL/GenBank/DDBJ whole genome shotgun (WGS) entry which is preliminary data.</text>
</comment>
<evidence type="ECO:0000259" key="12">
    <source>
        <dbReference type="Pfam" id="PF00082"/>
    </source>
</evidence>
<proteinExistence type="inferred from homology"/>
<dbReference type="InterPro" id="IPR036852">
    <property type="entry name" value="Peptidase_S8/S53_dom_sf"/>
</dbReference>
<protein>
    <submittedName>
        <fullName evidence="14">Peptidoglycan-binding protein</fullName>
    </submittedName>
</protein>
<keyword evidence="4" id="KW-0964">Secreted</keyword>
<dbReference type="PROSITE" id="PS51892">
    <property type="entry name" value="SUBTILASE"/>
    <property type="match status" value="1"/>
</dbReference>
<name>A0ABT5VNH4_9BACI</name>
<accession>A0ABT5VNH4</accession>
<keyword evidence="9" id="KW-0106">Calcium</keyword>
<feature type="domain" description="Peptidoglycan binding-like" evidence="13">
    <location>
        <begin position="382"/>
        <end position="436"/>
    </location>
</feature>
<dbReference type="PROSITE" id="PS00137">
    <property type="entry name" value="SUBTILASE_HIS"/>
    <property type="match status" value="1"/>
</dbReference>
<evidence type="ECO:0000256" key="5">
    <source>
        <dbReference type="ARBA" id="ARBA00022670"/>
    </source>
</evidence>
<dbReference type="InterPro" id="IPR022398">
    <property type="entry name" value="Peptidase_S8_His-AS"/>
</dbReference>
<dbReference type="InterPro" id="IPR000209">
    <property type="entry name" value="Peptidase_S8/S53_dom"/>
</dbReference>
<evidence type="ECO:0000256" key="4">
    <source>
        <dbReference type="ARBA" id="ARBA00022525"/>
    </source>
</evidence>
<feature type="active site" description="Charge relay system" evidence="10">
    <location>
        <position position="124"/>
    </location>
</feature>
<feature type="domain" description="Peptidoglycan binding-like" evidence="13">
    <location>
        <begin position="453"/>
        <end position="505"/>
    </location>
</feature>
<dbReference type="RefSeq" id="WP_275120422.1">
    <property type="nucleotide sequence ID" value="NZ_JAOTPO010000021.1"/>
</dbReference>
<gene>
    <name evidence="14" type="ORF">N7Z68_20990</name>
</gene>
<feature type="chain" id="PRO_5046704751" evidence="11">
    <location>
        <begin position="24"/>
        <end position="790"/>
    </location>
</feature>
<evidence type="ECO:0000256" key="3">
    <source>
        <dbReference type="ARBA" id="ARBA00011073"/>
    </source>
</evidence>
<keyword evidence="15" id="KW-1185">Reference proteome</keyword>
<evidence type="ECO:0000259" key="13">
    <source>
        <dbReference type="Pfam" id="PF01471"/>
    </source>
</evidence>
<dbReference type="PANTHER" id="PTHR43806:SF11">
    <property type="entry name" value="CEREVISIN-RELATED"/>
    <property type="match status" value="1"/>
</dbReference>
<dbReference type="Proteomes" id="UP001148125">
    <property type="component" value="Unassembled WGS sequence"/>
</dbReference>
<keyword evidence="7 10" id="KW-0378">Hydrolase</keyword>
<feature type="signal peptide" evidence="11">
    <location>
        <begin position="1"/>
        <end position="23"/>
    </location>
</feature>
<comment type="similarity">
    <text evidence="3 10">Belongs to the peptidase S8 family.</text>
</comment>
<dbReference type="InterPro" id="IPR050131">
    <property type="entry name" value="Peptidase_S8_subtilisin-like"/>
</dbReference>
<comment type="subcellular location">
    <subcellularLocation>
        <location evidence="2">Secreted</location>
    </subcellularLocation>
</comment>
<evidence type="ECO:0000256" key="9">
    <source>
        <dbReference type="ARBA" id="ARBA00022837"/>
    </source>
</evidence>
<feature type="domain" description="Peptidoglycan binding-like" evidence="13">
    <location>
        <begin position="592"/>
        <end position="647"/>
    </location>
</feature>
<evidence type="ECO:0000256" key="6">
    <source>
        <dbReference type="ARBA" id="ARBA00022723"/>
    </source>
</evidence>
<dbReference type="SUPFAM" id="SSF52743">
    <property type="entry name" value="Subtilisin-like"/>
    <property type="match status" value="1"/>
</dbReference>
<dbReference type="InterPro" id="IPR036365">
    <property type="entry name" value="PGBD-like_sf"/>
</dbReference>
<dbReference type="InterPro" id="IPR002477">
    <property type="entry name" value="Peptidoglycan-bd-like"/>
</dbReference>
<evidence type="ECO:0000313" key="14">
    <source>
        <dbReference type="EMBL" id="MDE5415829.1"/>
    </source>
</evidence>
<evidence type="ECO:0000256" key="10">
    <source>
        <dbReference type="PROSITE-ProRule" id="PRU01240"/>
    </source>
</evidence>
<keyword evidence="6" id="KW-0479">Metal-binding</keyword>
<keyword evidence="11" id="KW-0732">Signal</keyword>
<dbReference type="InterPro" id="IPR023827">
    <property type="entry name" value="Peptidase_S8_Asp-AS"/>
</dbReference>
<dbReference type="InterPro" id="IPR034202">
    <property type="entry name" value="Subtilisin_Carlsberg-like"/>
</dbReference>
<feature type="domain" description="Peptidoglycan binding-like" evidence="13">
    <location>
        <begin position="662"/>
        <end position="715"/>
    </location>
</feature>
<evidence type="ECO:0000256" key="1">
    <source>
        <dbReference type="ARBA" id="ARBA00001913"/>
    </source>
</evidence>
<comment type="cofactor">
    <cofactor evidence="1">
        <name>Ca(2+)</name>
        <dbReference type="ChEBI" id="CHEBI:29108"/>
    </cofactor>
</comment>
<dbReference type="InterPro" id="IPR015500">
    <property type="entry name" value="Peptidase_S8_subtilisin-rel"/>
</dbReference>
<sequence length="790" mass="86884">MKKVSIFLVLWVLVLSSLHPAFATTIDEPEKLIVVFKDEIIEDLITDLDGEVLNTFEQLTTAKVELPLDAITELENHEDVLMVEFDQPVWINTQTVDWGMEKVKAPLAWQSDYTGKGVKIAVLDTGIANHRDLVIAGGKSFTSTNTSAYQDDNGHGTHVAGIIGARDNGLGTIGVAPDAQLYAVKVLRADGNGFVSDIISGIDWAIANSMDIINLSLGTKQHLNSFKQAVDKAESQGILVVAAAGNEGTGTGDTVEFPARYNSVIAVSAIDINESRGSFSASGPAIEVTAPGVNIYSTSLNNGYTRSNGTSIATAFATGVLALLKEAHPNLTAAQYRKMLQDMAVDIGQQGRDEHFGYGIVQAPFLEEDQQEFKLRVGDVDDRVIELKHKLIRLGFGGMNVNAVYGSFTAQRVSEFQAYYGLRANGVTDQKIFDKLDQILSTPYQEGVRYAGTVELKQKLNSLGYGGMNLNDMYGSFTALRVRQFQADHGLKSHGIADEMTLAKIDELYSKLPNFVLQVGDVHESVIDLKRKLIRLDFGGMSVNATYGSFTAQRVRQFQEYYGLPANGITDSRTIEKLDEILSSPFQDGVRHKDTIFLKKKLQWLGLGGMNLNDMYGSFTALRVSQFQANHGLKSHGIADEKTLDMMTKVLPTIFQVGSVHDSVIPFKRDITRLGFGGMNLNRVYGSFTAQRVRELQAYYGLEVTGRGDIATLTKIDEILSSPFQTGKRHESTIELKEQLTIIGYGGMNINPMYGSFTAQRVREFQEDHGLIVNGIVDDETFAKIEDWTQ</sequence>
<dbReference type="Gene3D" id="3.30.70.80">
    <property type="entry name" value="Peptidase S8 propeptide/proteinase inhibitor I9"/>
    <property type="match status" value="1"/>
</dbReference>
<evidence type="ECO:0000256" key="7">
    <source>
        <dbReference type="ARBA" id="ARBA00022801"/>
    </source>
</evidence>
<feature type="domain" description="Peptidase S8/S53" evidence="12">
    <location>
        <begin position="115"/>
        <end position="359"/>
    </location>
</feature>
<dbReference type="InterPro" id="IPR036366">
    <property type="entry name" value="PGBDSf"/>
</dbReference>
<evidence type="ECO:0000256" key="11">
    <source>
        <dbReference type="SAM" id="SignalP"/>
    </source>
</evidence>
<dbReference type="EMBL" id="JAOTPO010000021">
    <property type="protein sequence ID" value="MDE5415829.1"/>
    <property type="molecule type" value="Genomic_DNA"/>
</dbReference>
<dbReference type="Pfam" id="PF00082">
    <property type="entry name" value="Peptidase_S8"/>
    <property type="match status" value="1"/>
</dbReference>
<dbReference type="SUPFAM" id="SSF54897">
    <property type="entry name" value="Protease propeptides/inhibitors"/>
    <property type="match status" value="1"/>
</dbReference>
<dbReference type="PANTHER" id="PTHR43806">
    <property type="entry name" value="PEPTIDASE S8"/>
    <property type="match status" value="1"/>
</dbReference>
<dbReference type="PRINTS" id="PR00723">
    <property type="entry name" value="SUBTILISIN"/>
</dbReference>
<feature type="domain" description="Peptidoglycan binding-like" evidence="13">
    <location>
        <begin position="730"/>
        <end position="785"/>
    </location>
</feature>
<keyword evidence="8 10" id="KW-0720">Serine protease</keyword>
<evidence type="ECO:0000256" key="2">
    <source>
        <dbReference type="ARBA" id="ARBA00004613"/>
    </source>
</evidence>
<feature type="active site" description="Charge relay system" evidence="10">
    <location>
        <position position="311"/>
    </location>
</feature>
<feature type="domain" description="Peptidoglycan binding-like" evidence="13">
    <location>
        <begin position="523"/>
        <end position="578"/>
    </location>
</feature>
<reference evidence="14" key="1">
    <citation type="submission" date="2024-05" db="EMBL/GenBank/DDBJ databases">
        <title>Alkalihalobacillus sp. strain MEB203 novel alkaliphilic bacterium from Lonar Lake, India.</title>
        <authorList>
            <person name="Joshi A."/>
            <person name="Thite S."/>
            <person name="Mengade P."/>
        </authorList>
    </citation>
    <scope>NUCLEOTIDE SEQUENCE</scope>
    <source>
        <strain evidence="14">MEB 203</strain>
    </source>
</reference>
<feature type="active site" description="Charge relay system" evidence="10">
    <location>
        <position position="155"/>
    </location>
</feature>
<organism evidence="14 15">
    <name type="scientific">Alkalihalobacterium chitinilyticum</name>
    <dbReference type="NCBI Taxonomy" id="2980103"/>
    <lineage>
        <taxon>Bacteria</taxon>
        <taxon>Bacillati</taxon>
        <taxon>Bacillota</taxon>
        <taxon>Bacilli</taxon>
        <taxon>Bacillales</taxon>
        <taxon>Bacillaceae</taxon>
        <taxon>Alkalihalobacterium</taxon>
    </lineage>
</organism>
<dbReference type="SUPFAM" id="SSF47090">
    <property type="entry name" value="PGBD-like"/>
    <property type="match status" value="6"/>
</dbReference>
<dbReference type="Gene3D" id="3.40.50.200">
    <property type="entry name" value="Peptidase S8/S53 domain"/>
    <property type="match status" value="1"/>
</dbReference>